<dbReference type="AlphaFoldDB" id="A0A3M7QYB4"/>
<dbReference type="EMBL" id="REGN01004814">
    <property type="protein sequence ID" value="RNA16104.1"/>
    <property type="molecule type" value="Genomic_DNA"/>
</dbReference>
<protein>
    <submittedName>
        <fullName evidence="1">Uncharacterized protein</fullName>
    </submittedName>
</protein>
<dbReference type="Proteomes" id="UP000276133">
    <property type="component" value="Unassembled WGS sequence"/>
</dbReference>
<organism evidence="1 2">
    <name type="scientific">Brachionus plicatilis</name>
    <name type="common">Marine rotifer</name>
    <name type="synonym">Brachionus muelleri</name>
    <dbReference type="NCBI Taxonomy" id="10195"/>
    <lineage>
        <taxon>Eukaryota</taxon>
        <taxon>Metazoa</taxon>
        <taxon>Spiralia</taxon>
        <taxon>Gnathifera</taxon>
        <taxon>Rotifera</taxon>
        <taxon>Eurotatoria</taxon>
        <taxon>Monogononta</taxon>
        <taxon>Pseudotrocha</taxon>
        <taxon>Ploima</taxon>
        <taxon>Brachionidae</taxon>
        <taxon>Brachionus</taxon>
    </lineage>
</organism>
<keyword evidence="2" id="KW-1185">Reference proteome</keyword>
<accession>A0A3M7QYB4</accession>
<sequence>MLTELDIYFVSRNMSKIKNWDYVILPNNTPNNMNFLLLNSKFKKDRKKRKEEEKSFHVMEKLSDPIKFNISSLDHSFN</sequence>
<name>A0A3M7QYB4_BRAPC</name>
<proteinExistence type="predicted"/>
<evidence type="ECO:0000313" key="2">
    <source>
        <dbReference type="Proteomes" id="UP000276133"/>
    </source>
</evidence>
<gene>
    <name evidence="1" type="ORF">BpHYR1_020066</name>
</gene>
<reference evidence="1 2" key="1">
    <citation type="journal article" date="2018" name="Sci. Rep.">
        <title>Genomic signatures of local adaptation to the degree of environmental predictability in rotifers.</title>
        <authorList>
            <person name="Franch-Gras L."/>
            <person name="Hahn C."/>
            <person name="Garcia-Roger E.M."/>
            <person name="Carmona M.J."/>
            <person name="Serra M."/>
            <person name="Gomez A."/>
        </authorList>
    </citation>
    <scope>NUCLEOTIDE SEQUENCE [LARGE SCALE GENOMIC DNA]</scope>
    <source>
        <strain evidence="1">HYR1</strain>
    </source>
</reference>
<comment type="caution">
    <text evidence="1">The sequence shown here is derived from an EMBL/GenBank/DDBJ whole genome shotgun (WGS) entry which is preliminary data.</text>
</comment>
<evidence type="ECO:0000313" key="1">
    <source>
        <dbReference type="EMBL" id="RNA16104.1"/>
    </source>
</evidence>